<dbReference type="GO" id="GO:0008652">
    <property type="term" value="P:amino acid biosynthetic process"/>
    <property type="evidence" value="ECO:0007669"/>
    <property type="project" value="UniProtKB-KW"/>
</dbReference>
<feature type="active site" description="Proton acceptor" evidence="8 9">
    <location>
        <position position="22"/>
    </location>
</feature>
<sequence>MQILLLNGPNLNLLGRREPGVYGTRSFEDFLPELKEAFPQFDLVYFQSNHEGELLDKLHEVGFTYHGIVFNAGGYTHTSVALADAIAAIGTPVVEVHLSNLHAREEFRQKSLIGKNCVGSISGFKLDSYRLALHYFDGLRPKRVGFKVS</sequence>
<feature type="active site" description="Proton donor" evidence="8 9">
    <location>
        <position position="97"/>
    </location>
</feature>
<dbReference type="NCBIfam" id="NF003805">
    <property type="entry name" value="PRK05395.1-2"/>
    <property type="match status" value="1"/>
</dbReference>
<dbReference type="PANTHER" id="PTHR21272:SF3">
    <property type="entry name" value="CATABOLIC 3-DEHYDROQUINASE"/>
    <property type="match status" value="1"/>
</dbReference>
<proteinExistence type="inferred from homology"/>
<dbReference type="InterPro" id="IPR001874">
    <property type="entry name" value="DHquinase_II"/>
</dbReference>
<protein>
    <recommendedName>
        <fullName evidence="6 8">3-dehydroquinate dehydratase</fullName>
        <shortName evidence="8">3-dehydroquinase</shortName>
        <ecNumber evidence="6 8">4.2.1.10</ecNumber>
    </recommendedName>
    <alternativeName>
        <fullName evidence="8">Type II DHQase</fullName>
    </alternativeName>
</protein>
<dbReference type="Gene3D" id="3.40.50.9100">
    <property type="entry name" value="Dehydroquinase, class II"/>
    <property type="match status" value="1"/>
</dbReference>
<reference evidence="13" key="1">
    <citation type="submission" date="2017-06" db="EMBL/GenBank/DDBJ databases">
        <authorList>
            <person name="Varghese N."/>
            <person name="Submissions S."/>
        </authorList>
    </citation>
    <scope>NUCLEOTIDE SEQUENCE [LARGE SCALE GENOMIC DNA]</scope>
    <source>
        <strain evidence="13">DSM 11116</strain>
    </source>
</reference>
<evidence type="ECO:0000256" key="9">
    <source>
        <dbReference type="PIRSR" id="PIRSR001399-1"/>
    </source>
</evidence>
<evidence type="ECO:0000256" key="4">
    <source>
        <dbReference type="ARBA" id="ARBA00011037"/>
    </source>
</evidence>
<evidence type="ECO:0000256" key="2">
    <source>
        <dbReference type="ARBA" id="ARBA00003924"/>
    </source>
</evidence>
<organism evidence="12 13">
    <name type="scientific">Hymenobacter gelipurpurascens</name>
    <dbReference type="NCBI Taxonomy" id="89968"/>
    <lineage>
        <taxon>Bacteria</taxon>
        <taxon>Pseudomonadati</taxon>
        <taxon>Bacteroidota</taxon>
        <taxon>Cytophagia</taxon>
        <taxon>Cytophagales</taxon>
        <taxon>Hymenobacteraceae</taxon>
        <taxon>Hymenobacter</taxon>
    </lineage>
</organism>
<dbReference type="NCBIfam" id="TIGR01088">
    <property type="entry name" value="aroQ"/>
    <property type="match status" value="1"/>
</dbReference>
<dbReference type="OrthoDB" id="9790793at2"/>
<evidence type="ECO:0000313" key="12">
    <source>
        <dbReference type="EMBL" id="SNC64314.1"/>
    </source>
</evidence>
<evidence type="ECO:0000256" key="10">
    <source>
        <dbReference type="PIRSR" id="PIRSR001399-2"/>
    </source>
</evidence>
<evidence type="ECO:0000256" key="6">
    <source>
        <dbReference type="ARBA" id="ARBA00012060"/>
    </source>
</evidence>
<dbReference type="Proteomes" id="UP000198131">
    <property type="component" value="Unassembled WGS sequence"/>
</dbReference>
<dbReference type="GO" id="GO:0003855">
    <property type="term" value="F:3-dehydroquinate dehydratase activity"/>
    <property type="evidence" value="ECO:0007669"/>
    <property type="project" value="UniProtKB-UniRule"/>
</dbReference>
<comment type="function">
    <text evidence="2 8">Catalyzes a trans-dehydration via an enolate intermediate.</text>
</comment>
<dbReference type="InterPro" id="IPR036441">
    <property type="entry name" value="DHquinase_II_sf"/>
</dbReference>
<feature type="binding site" evidence="8 10">
    <location>
        <position position="84"/>
    </location>
    <ligand>
        <name>substrate</name>
    </ligand>
</feature>
<comment type="similarity">
    <text evidence="4 8">Belongs to the type-II 3-dehydroquinase family.</text>
</comment>
<feature type="site" description="Transition state stabilizer" evidence="8 11">
    <location>
        <position position="17"/>
    </location>
</feature>
<gene>
    <name evidence="8" type="primary">aroQ</name>
    <name evidence="12" type="ORF">SAMN06265337_1055</name>
</gene>
<dbReference type="InterPro" id="IPR018509">
    <property type="entry name" value="DHquinase_II_CS"/>
</dbReference>
<evidence type="ECO:0000256" key="7">
    <source>
        <dbReference type="ARBA" id="ARBA00023239"/>
    </source>
</evidence>
<dbReference type="AlphaFoldDB" id="A0A212TEQ1"/>
<dbReference type="GO" id="GO:0009423">
    <property type="term" value="P:chorismate biosynthetic process"/>
    <property type="evidence" value="ECO:0007669"/>
    <property type="project" value="UniProtKB-UniRule"/>
</dbReference>
<dbReference type="SUPFAM" id="SSF52304">
    <property type="entry name" value="Type II 3-dehydroquinate dehydratase"/>
    <property type="match status" value="1"/>
</dbReference>
<keyword evidence="13" id="KW-1185">Reference proteome</keyword>
<dbReference type="GO" id="GO:0009073">
    <property type="term" value="P:aromatic amino acid family biosynthetic process"/>
    <property type="evidence" value="ECO:0007669"/>
    <property type="project" value="UniProtKB-KW"/>
</dbReference>
<dbReference type="PIRSF" id="PIRSF001399">
    <property type="entry name" value="DHquinase_II"/>
    <property type="match status" value="1"/>
</dbReference>
<comment type="subunit">
    <text evidence="5 8">Homododecamer.</text>
</comment>
<evidence type="ECO:0000256" key="8">
    <source>
        <dbReference type="HAMAP-Rule" id="MF_00169"/>
    </source>
</evidence>
<evidence type="ECO:0000256" key="3">
    <source>
        <dbReference type="ARBA" id="ARBA00004902"/>
    </source>
</evidence>
<evidence type="ECO:0000313" key="13">
    <source>
        <dbReference type="Proteomes" id="UP000198131"/>
    </source>
</evidence>
<dbReference type="Pfam" id="PF01220">
    <property type="entry name" value="DHquinase_II"/>
    <property type="match status" value="1"/>
</dbReference>
<feature type="binding site" evidence="8 10">
    <location>
        <position position="108"/>
    </location>
    <ligand>
        <name>substrate</name>
    </ligand>
</feature>
<dbReference type="UniPathway" id="UPA00053">
    <property type="reaction ID" value="UER00086"/>
</dbReference>
<evidence type="ECO:0000256" key="5">
    <source>
        <dbReference type="ARBA" id="ARBA00011193"/>
    </source>
</evidence>
<accession>A0A212TEQ1</accession>
<dbReference type="CDD" id="cd00466">
    <property type="entry name" value="DHQase_II"/>
    <property type="match status" value="1"/>
</dbReference>
<dbReference type="GO" id="GO:0019631">
    <property type="term" value="P:quinate catabolic process"/>
    <property type="evidence" value="ECO:0007669"/>
    <property type="project" value="TreeGrafter"/>
</dbReference>
<dbReference type="PROSITE" id="PS01029">
    <property type="entry name" value="DEHYDROQUINASE_II"/>
    <property type="match status" value="1"/>
</dbReference>
<keyword evidence="8" id="KW-0057">Aromatic amino acid biosynthesis</keyword>
<feature type="binding site" evidence="8 10">
    <location>
        <position position="77"/>
    </location>
    <ligand>
        <name>substrate</name>
    </ligand>
</feature>
<keyword evidence="7 8" id="KW-0456">Lyase</keyword>
<comment type="pathway">
    <text evidence="3 8">Metabolic intermediate biosynthesis; chorismate biosynthesis; chorismate from D-erythrose 4-phosphate and phosphoenolpyruvate: step 3/7.</text>
</comment>
<dbReference type="RefSeq" id="WP_088842329.1">
    <property type="nucleotide sequence ID" value="NZ_FYEW01000001.1"/>
</dbReference>
<dbReference type="HAMAP" id="MF_00169">
    <property type="entry name" value="AroQ"/>
    <property type="match status" value="1"/>
</dbReference>
<evidence type="ECO:0000256" key="1">
    <source>
        <dbReference type="ARBA" id="ARBA00001864"/>
    </source>
</evidence>
<keyword evidence="8" id="KW-0028">Amino-acid biosynthesis</keyword>
<feature type="binding site" evidence="8 10">
    <location>
        <position position="71"/>
    </location>
    <ligand>
        <name>substrate</name>
    </ligand>
</feature>
<name>A0A212TEQ1_9BACT</name>
<dbReference type="EC" id="4.2.1.10" evidence="6 8"/>
<dbReference type="EMBL" id="FYEW01000001">
    <property type="protein sequence ID" value="SNC64314.1"/>
    <property type="molecule type" value="Genomic_DNA"/>
</dbReference>
<dbReference type="PANTHER" id="PTHR21272">
    <property type="entry name" value="CATABOLIC 3-DEHYDROQUINASE"/>
    <property type="match status" value="1"/>
</dbReference>
<feature type="binding site" evidence="8 10">
    <location>
        <begin position="98"/>
        <end position="99"/>
    </location>
    <ligand>
        <name>substrate</name>
    </ligand>
</feature>
<comment type="catalytic activity">
    <reaction evidence="1 8">
        <text>3-dehydroquinate = 3-dehydroshikimate + H2O</text>
        <dbReference type="Rhea" id="RHEA:21096"/>
        <dbReference type="ChEBI" id="CHEBI:15377"/>
        <dbReference type="ChEBI" id="CHEBI:16630"/>
        <dbReference type="ChEBI" id="CHEBI:32364"/>
        <dbReference type="EC" id="4.2.1.10"/>
    </reaction>
</comment>
<dbReference type="NCBIfam" id="NF003807">
    <property type="entry name" value="PRK05395.1-4"/>
    <property type="match status" value="1"/>
</dbReference>
<evidence type="ECO:0000256" key="11">
    <source>
        <dbReference type="PIRSR" id="PIRSR001399-3"/>
    </source>
</evidence>